<dbReference type="InterPro" id="IPR018298">
    <property type="entry name" value="Adrenodoxin_Fe-S_BS"/>
</dbReference>
<dbReference type="Proteomes" id="UP001431209">
    <property type="component" value="Unassembled WGS sequence"/>
</dbReference>
<dbReference type="PANTHER" id="PTHR23426:SF65">
    <property type="entry name" value="FERREDOXIN-2, MITOCHONDRIAL"/>
    <property type="match status" value="1"/>
</dbReference>
<evidence type="ECO:0000256" key="3">
    <source>
        <dbReference type="ARBA" id="ARBA00022448"/>
    </source>
</evidence>
<evidence type="ECO:0000256" key="7">
    <source>
        <dbReference type="ARBA" id="ARBA00023004"/>
    </source>
</evidence>
<dbReference type="CDD" id="cd00207">
    <property type="entry name" value="fer2"/>
    <property type="match status" value="1"/>
</dbReference>
<keyword evidence="7" id="KW-0408">Iron</keyword>
<evidence type="ECO:0000256" key="10">
    <source>
        <dbReference type="ARBA" id="ARBA00034078"/>
    </source>
</evidence>
<keyword evidence="4" id="KW-0001">2Fe-2S</keyword>
<evidence type="ECO:0000313" key="13">
    <source>
        <dbReference type="Proteomes" id="UP001431209"/>
    </source>
</evidence>
<name>A0AAW2Z649_9EUKA</name>
<comment type="caution">
    <text evidence="12">The sequence shown here is derived from an EMBL/GenBank/DDBJ whole genome shotgun (WGS) entry which is preliminary data.</text>
</comment>
<keyword evidence="13" id="KW-1185">Reference proteome</keyword>
<feature type="domain" description="2Fe-2S ferredoxin-type" evidence="11">
    <location>
        <begin position="48"/>
        <end position="152"/>
    </location>
</feature>
<dbReference type="InterPro" id="IPR012675">
    <property type="entry name" value="Beta-grasp_dom_sf"/>
</dbReference>
<comment type="similarity">
    <text evidence="2">Belongs to the adrenodoxin/putidaredoxin family.</text>
</comment>
<protein>
    <submittedName>
        <fullName evidence="12">2Fe-2S ferredoxin</fullName>
    </submittedName>
</protein>
<comment type="subcellular location">
    <subcellularLocation>
        <location evidence="1">Mitochondrion</location>
    </subcellularLocation>
</comment>
<keyword evidence="8" id="KW-0411">Iron-sulfur</keyword>
<organism evidence="12 13">
    <name type="scientific">Acrasis kona</name>
    <dbReference type="NCBI Taxonomy" id="1008807"/>
    <lineage>
        <taxon>Eukaryota</taxon>
        <taxon>Discoba</taxon>
        <taxon>Heterolobosea</taxon>
        <taxon>Tetramitia</taxon>
        <taxon>Eutetramitia</taxon>
        <taxon>Acrasidae</taxon>
        <taxon>Acrasis</taxon>
    </lineage>
</organism>
<dbReference type="GO" id="GO:0009055">
    <property type="term" value="F:electron transfer activity"/>
    <property type="evidence" value="ECO:0007669"/>
    <property type="project" value="TreeGrafter"/>
</dbReference>
<keyword evidence="9" id="KW-0496">Mitochondrion</keyword>
<evidence type="ECO:0000256" key="5">
    <source>
        <dbReference type="ARBA" id="ARBA00022723"/>
    </source>
</evidence>
<keyword evidence="5" id="KW-0479">Metal-binding</keyword>
<keyword evidence="6" id="KW-0249">Electron transport</keyword>
<sequence>MFNMIRAYRPISRAILKVTPQKSLIYRNFTTTQVKCDGGGKRGEITGEKITIHFIDSKGEKKTVEAPIGENVMNVAHDNNIDLEGACEGSLACSTCHVYVHEDYFDKIPEPVEEEEDMLDLAYGLTEMSRLGCQIELTKDLEGMTVVLPKFTRNMQVDKK</sequence>
<dbReference type="PRINTS" id="PR00355">
    <property type="entry name" value="ADRENODOXIN"/>
</dbReference>
<evidence type="ECO:0000256" key="6">
    <source>
        <dbReference type="ARBA" id="ARBA00022982"/>
    </source>
</evidence>
<evidence type="ECO:0000256" key="2">
    <source>
        <dbReference type="ARBA" id="ARBA00010914"/>
    </source>
</evidence>
<evidence type="ECO:0000256" key="8">
    <source>
        <dbReference type="ARBA" id="ARBA00023014"/>
    </source>
</evidence>
<dbReference type="SUPFAM" id="SSF54292">
    <property type="entry name" value="2Fe-2S ferredoxin-like"/>
    <property type="match status" value="1"/>
</dbReference>
<dbReference type="GO" id="GO:0140647">
    <property type="term" value="P:P450-containing electron transport chain"/>
    <property type="evidence" value="ECO:0007669"/>
    <property type="project" value="InterPro"/>
</dbReference>
<evidence type="ECO:0000256" key="4">
    <source>
        <dbReference type="ARBA" id="ARBA00022714"/>
    </source>
</evidence>
<evidence type="ECO:0000256" key="1">
    <source>
        <dbReference type="ARBA" id="ARBA00004173"/>
    </source>
</evidence>
<accession>A0AAW2Z649</accession>
<evidence type="ECO:0000259" key="11">
    <source>
        <dbReference type="PROSITE" id="PS51085"/>
    </source>
</evidence>
<dbReference type="InterPro" id="IPR036010">
    <property type="entry name" value="2Fe-2S_ferredoxin-like_sf"/>
</dbReference>
<dbReference type="Gene3D" id="3.10.20.30">
    <property type="match status" value="1"/>
</dbReference>
<dbReference type="GO" id="GO:0005739">
    <property type="term" value="C:mitochondrion"/>
    <property type="evidence" value="ECO:0007669"/>
    <property type="project" value="UniProtKB-SubCell"/>
</dbReference>
<proteinExistence type="inferred from homology"/>
<keyword evidence="3" id="KW-0813">Transport</keyword>
<gene>
    <name evidence="12" type="ORF">AKO1_005059</name>
</gene>
<dbReference type="FunFam" id="3.10.20.30:FF:000013">
    <property type="entry name" value="Adrenodoxin, mitochondrial"/>
    <property type="match status" value="1"/>
</dbReference>
<reference evidence="12 13" key="1">
    <citation type="submission" date="2024-03" db="EMBL/GenBank/DDBJ databases">
        <title>The Acrasis kona genome and developmental transcriptomes reveal deep origins of eukaryotic multicellular pathways.</title>
        <authorList>
            <person name="Sheikh S."/>
            <person name="Fu C.-J."/>
            <person name="Brown M.W."/>
            <person name="Baldauf S.L."/>
        </authorList>
    </citation>
    <scope>NUCLEOTIDE SEQUENCE [LARGE SCALE GENOMIC DNA]</scope>
    <source>
        <strain evidence="12 13">ATCC MYA-3509</strain>
    </source>
</reference>
<dbReference type="PROSITE" id="PS51085">
    <property type="entry name" value="2FE2S_FER_2"/>
    <property type="match status" value="1"/>
</dbReference>
<evidence type="ECO:0000313" key="12">
    <source>
        <dbReference type="EMBL" id="KAL0484379.1"/>
    </source>
</evidence>
<dbReference type="GO" id="GO:0051537">
    <property type="term" value="F:2 iron, 2 sulfur cluster binding"/>
    <property type="evidence" value="ECO:0007669"/>
    <property type="project" value="UniProtKB-KW"/>
</dbReference>
<dbReference type="InterPro" id="IPR001041">
    <property type="entry name" value="2Fe-2S_ferredoxin-type"/>
</dbReference>
<dbReference type="Pfam" id="PF00111">
    <property type="entry name" value="Fer2"/>
    <property type="match status" value="1"/>
</dbReference>
<dbReference type="PANTHER" id="PTHR23426">
    <property type="entry name" value="FERREDOXIN/ADRENODOXIN"/>
    <property type="match status" value="1"/>
</dbReference>
<dbReference type="InterPro" id="IPR001055">
    <property type="entry name" value="Adrenodoxin-like"/>
</dbReference>
<comment type="cofactor">
    <cofactor evidence="10">
        <name>[2Fe-2S] cluster</name>
        <dbReference type="ChEBI" id="CHEBI:190135"/>
    </cofactor>
</comment>
<dbReference type="AlphaFoldDB" id="A0AAW2Z649"/>
<evidence type="ECO:0000256" key="9">
    <source>
        <dbReference type="ARBA" id="ARBA00023128"/>
    </source>
</evidence>
<dbReference type="GO" id="GO:0046872">
    <property type="term" value="F:metal ion binding"/>
    <property type="evidence" value="ECO:0007669"/>
    <property type="project" value="UniProtKB-KW"/>
</dbReference>
<dbReference type="EMBL" id="JAOPGA020001037">
    <property type="protein sequence ID" value="KAL0484379.1"/>
    <property type="molecule type" value="Genomic_DNA"/>
</dbReference>
<dbReference type="PROSITE" id="PS00814">
    <property type="entry name" value="ADX"/>
    <property type="match status" value="1"/>
</dbReference>